<protein>
    <recommendedName>
        <fullName evidence="7">Cytochrome C biogenesis protein transmembrane domain-containing protein</fullName>
    </recommendedName>
</protein>
<keyword evidence="3 6" id="KW-0812">Transmembrane</keyword>
<evidence type="ECO:0000256" key="6">
    <source>
        <dbReference type="SAM" id="Phobius"/>
    </source>
</evidence>
<sequence>MDIGTIGFVGAFAAGVLSFLSPCVFPLIPAYLAQLTGMSFEELTGSQDDSQRRTLLVNAFSFVFGLAFVFTIFGASATLLGGFLLSNQVLVSRIAGLIIVVFGLHLLGVIHIPWLLREARVDVADARGRAAGPTGSALMGAAFGVGWTPCIGPVLASILVIASQADTVFAGMGLLLTYALGLGVPFILMALALNRAAGKKTILTIRRYIPQLTAASGGLLVVMGLLVFTGNLIQISNWITKTFGTGLTL</sequence>
<feature type="transmembrane region" description="Helical" evidence="6">
    <location>
        <begin position="137"/>
        <end position="162"/>
    </location>
</feature>
<dbReference type="GO" id="GO:0016020">
    <property type="term" value="C:membrane"/>
    <property type="evidence" value="ECO:0007669"/>
    <property type="project" value="UniProtKB-SubCell"/>
</dbReference>
<evidence type="ECO:0000256" key="3">
    <source>
        <dbReference type="ARBA" id="ARBA00022692"/>
    </source>
</evidence>
<dbReference type="InterPro" id="IPR051790">
    <property type="entry name" value="Cytochrome_c-biogenesis_DsbD"/>
</dbReference>
<evidence type="ECO:0000313" key="8">
    <source>
        <dbReference type="EMBL" id="GAF79708.1"/>
    </source>
</evidence>
<dbReference type="AlphaFoldDB" id="X0SF86"/>
<feature type="transmembrane region" description="Helical" evidence="6">
    <location>
        <begin position="94"/>
        <end position="116"/>
    </location>
</feature>
<evidence type="ECO:0000256" key="1">
    <source>
        <dbReference type="ARBA" id="ARBA00004141"/>
    </source>
</evidence>
<dbReference type="InterPro" id="IPR003834">
    <property type="entry name" value="Cyt_c_assmbl_TM_dom"/>
</dbReference>
<evidence type="ECO:0000256" key="4">
    <source>
        <dbReference type="ARBA" id="ARBA00022989"/>
    </source>
</evidence>
<proteinExistence type="inferred from homology"/>
<dbReference type="PANTHER" id="PTHR31272">
    <property type="entry name" value="CYTOCHROME C-TYPE BIOGENESIS PROTEIN HI_1454-RELATED"/>
    <property type="match status" value="1"/>
</dbReference>
<feature type="transmembrane region" description="Helical" evidence="6">
    <location>
        <begin position="212"/>
        <end position="233"/>
    </location>
</feature>
<comment type="caution">
    <text evidence="8">The sequence shown here is derived from an EMBL/GenBank/DDBJ whole genome shotgun (WGS) entry which is preliminary data.</text>
</comment>
<comment type="subcellular location">
    <subcellularLocation>
        <location evidence="1">Membrane</location>
        <topology evidence="1">Multi-pass membrane protein</topology>
    </subcellularLocation>
</comment>
<dbReference type="Pfam" id="PF02683">
    <property type="entry name" value="DsbD_TM"/>
    <property type="match status" value="1"/>
</dbReference>
<dbReference type="EMBL" id="BARS01003236">
    <property type="protein sequence ID" value="GAF79708.1"/>
    <property type="molecule type" value="Genomic_DNA"/>
</dbReference>
<dbReference type="GO" id="GO:0017004">
    <property type="term" value="P:cytochrome complex assembly"/>
    <property type="evidence" value="ECO:0007669"/>
    <property type="project" value="InterPro"/>
</dbReference>
<keyword evidence="5 6" id="KW-0472">Membrane</keyword>
<accession>X0SF86</accession>
<comment type="similarity">
    <text evidence="2">Belongs to the DsbD family.</text>
</comment>
<feature type="transmembrane region" description="Helical" evidence="6">
    <location>
        <begin position="54"/>
        <end position="74"/>
    </location>
</feature>
<evidence type="ECO:0000256" key="5">
    <source>
        <dbReference type="ARBA" id="ARBA00023136"/>
    </source>
</evidence>
<dbReference type="PANTHER" id="PTHR31272:SF4">
    <property type="entry name" value="CYTOCHROME C-TYPE BIOGENESIS PROTEIN HI_1454-RELATED"/>
    <property type="match status" value="1"/>
</dbReference>
<gene>
    <name evidence="8" type="ORF">S01H1_06247</name>
</gene>
<feature type="transmembrane region" description="Helical" evidence="6">
    <location>
        <begin position="168"/>
        <end position="191"/>
    </location>
</feature>
<evidence type="ECO:0000256" key="2">
    <source>
        <dbReference type="ARBA" id="ARBA00006143"/>
    </source>
</evidence>
<keyword evidence="4 6" id="KW-1133">Transmembrane helix</keyword>
<name>X0SF86_9ZZZZ</name>
<organism evidence="8">
    <name type="scientific">marine sediment metagenome</name>
    <dbReference type="NCBI Taxonomy" id="412755"/>
    <lineage>
        <taxon>unclassified sequences</taxon>
        <taxon>metagenomes</taxon>
        <taxon>ecological metagenomes</taxon>
    </lineage>
</organism>
<evidence type="ECO:0000259" key="7">
    <source>
        <dbReference type="Pfam" id="PF02683"/>
    </source>
</evidence>
<reference evidence="8" key="1">
    <citation type="journal article" date="2014" name="Front. Microbiol.">
        <title>High frequency of phylogenetically diverse reductive dehalogenase-homologous genes in deep subseafloor sedimentary metagenomes.</title>
        <authorList>
            <person name="Kawai M."/>
            <person name="Futagami T."/>
            <person name="Toyoda A."/>
            <person name="Takaki Y."/>
            <person name="Nishi S."/>
            <person name="Hori S."/>
            <person name="Arai W."/>
            <person name="Tsubouchi T."/>
            <person name="Morono Y."/>
            <person name="Uchiyama I."/>
            <person name="Ito T."/>
            <person name="Fujiyama A."/>
            <person name="Inagaki F."/>
            <person name="Takami H."/>
        </authorList>
    </citation>
    <scope>NUCLEOTIDE SEQUENCE</scope>
    <source>
        <strain evidence="8">Expedition CK06-06</strain>
    </source>
</reference>
<feature type="transmembrane region" description="Helical" evidence="6">
    <location>
        <begin position="6"/>
        <end position="33"/>
    </location>
</feature>
<feature type="domain" description="Cytochrome C biogenesis protein transmembrane" evidence="7">
    <location>
        <begin position="9"/>
        <end position="196"/>
    </location>
</feature>